<reference evidence="1 2" key="1">
    <citation type="submission" date="2024-08" db="EMBL/GenBank/DDBJ databases">
        <title>Two novel Cytobacillus novel species.</title>
        <authorList>
            <person name="Liu G."/>
        </authorList>
    </citation>
    <scope>NUCLEOTIDE SEQUENCE [LARGE SCALE GENOMIC DNA]</scope>
    <source>
        <strain evidence="1 2">FJAT-54145</strain>
    </source>
</reference>
<proteinExistence type="predicted"/>
<comment type="caution">
    <text evidence="1">The sequence shown here is derived from an EMBL/GenBank/DDBJ whole genome shotgun (WGS) entry which is preliminary data.</text>
</comment>
<sequence length="124" mass="14096">MLTTSTVYQAYAGDGLRKKRMNRSNSFFNTPQEAISEALALKEKMDSRYKNEIEWDYESKLSGSVEKVKILKGYLGGDKDSKAFYLQITSVALQENCSVVKPIMPKKVSSKDKKVITKVTKLFR</sequence>
<protein>
    <submittedName>
        <fullName evidence="1">Uncharacterized protein</fullName>
    </submittedName>
</protein>
<dbReference type="EMBL" id="JBIACK010000003">
    <property type="protein sequence ID" value="MFE8700664.1"/>
    <property type="molecule type" value="Genomic_DNA"/>
</dbReference>
<name>A0ABW6K8Y1_9BACI</name>
<organism evidence="1 2">
    <name type="scientific">Cytobacillus spartinae</name>
    <dbReference type="NCBI Taxonomy" id="3299023"/>
    <lineage>
        <taxon>Bacteria</taxon>
        <taxon>Bacillati</taxon>
        <taxon>Bacillota</taxon>
        <taxon>Bacilli</taxon>
        <taxon>Bacillales</taxon>
        <taxon>Bacillaceae</taxon>
        <taxon>Cytobacillus</taxon>
    </lineage>
</organism>
<dbReference type="RefSeq" id="WP_389360070.1">
    <property type="nucleotide sequence ID" value="NZ_JBIACK010000003.1"/>
</dbReference>
<dbReference type="Proteomes" id="UP001601059">
    <property type="component" value="Unassembled WGS sequence"/>
</dbReference>
<accession>A0ABW6K8Y1</accession>
<keyword evidence="2" id="KW-1185">Reference proteome</keyword>
<evidence type="ECO:0000313" key="2">
    <source>
        <dbReference type="Proteomes" id="UP001601059"/>
    </source>
</evidence>
<gene>
    <name evidence="1" type="ORF">ACFYKX_08570</name>
</gene>
<evidence type="ECO:0000313" key="1">
    <source>
        <dbReference type="EMBL" id="MFE8700664.1"/>
    </source>
</evidence>